<dbReference type="EMBL" id="GBXI01012702">
    <property type="protein sequence ID" value="JAD01590.1"/>
    <property type="molecule type" value="Transcribed_RNA"/>
</dbReference>
<evidence type="ECO:0000256" key="9">
    <source>
        <dbReference type="ARBA" id="ARBA00023242"/>
    </source>
</evidence>
<comment type="subcellular location">
    <subcellularLocation>
        <location evidence="2">Cytoplasm</location>
    </subcellularLocation>
    <subcellularLocation>
        <location evidence="1">Nucleus</location>
    </subcellularLocation>
</comment>
<dbReference type="GO" id="GO:0030014">
    <property type="term" value="C:CCR4-NOT complex"/>
    <property type="evidence" value="ECO:0007669"/>
    <property type="project" value="InterPro"/>
</dbReference>
<keyword evidence="6" id="KW-0805">Transcription regulation</keyword>
<organism evidence="10">
    <name type="scientific">Zeugodacus cucurbitae</name>
    <name type="common">Melon fruit fly</name>
    <name type="synonym">Bactrocera cucurbitae</name>
    <dbReference type="NCBI Taxonomy" id="28588"/>
    <lineage>
        <taxon>Eukaryota</taxon>
        <taxon>Metazoa</taxon>
        <taxon>Ecdysozoa</taxon>
        <taxon>Arthropoda</taxon>
        <taxon>Hexapoda</taxon>
        <taxon>Insecta</taxon>
        <taxon>Pterygota</taxon>
        <taxon>Neoptera</taxon>
        <taxon>Endopterygota</taxon>
        <taxon>Diptera</taxon>
        <taxon>Brachycera</taxon>
        <taxon>Muscomorpha</taxon>
        <taxon>Tephritoidea</taxon>
        <taxon>Tephritidae</taxon>
        <taxon>Zeugodacus</taxon>
        <taxon>Zeugodacus</taxon>
    </lineage>
</organism>
<reference evidence="10" key="2">
    <citation type="journal article" date="2015" name="Gigascience">
        <title>Reconstructing a comprehensive transcriptome assembly of a white-pupal translocated strain of the pest fruit fly Bactrocera cucurbitae.</title>
        <authorList>
            <person name="Sim S.B."/>
            <person name="Calla B."/>
            <person name="Hall B."/>
            <person name="DeRego T."/>
            <person name="Geib S.M."/>
        </authorList>
    </citation>
    <scope>NUCLEOTIDE SEQUENCE</scope>
</reference>
<evidence type="ECO:0000256" key="7">
    <source>
        <dbReference type="ARBA" id="ARBA00023158"/>
    </source>
</evidence>
<evidence type="ECO:0000256" key="6">
    <source>
        <dbReference type="ARBA" id="ARBA00023015"/>
    </source>
</evidence>
<proteinExistence type="inferred from homology"/>
<comment type="similarity">
    <text evidence="3">Belongs to the CNOT11 family.</text>
</comment>
<reference evidence="10" key="1">
    <citation type="submission" date="2014-11" db="EMBL/GenBank/DDBJ databases">
        <authorList>
            <person name="Geib S."/>
        </authorList>
    </citation>
    <scope>NUCLEOTIDE SEQUENCE</scope>
</reference>
<evidence type="ECO:0000256" key="4">
    <source>
        <dbReference type="ARBA" id="ARBA00014872"/>
    </source>
</evidence>
<keyword evidence="5" id="KW-0963">Cytoplasm</keyword>
<keyword evidence="7" id="KW-0943">RNA-mediated gene silencing</keyword>
<dbReference type="GO" id="GO:0005737">
    <property type="term" value="C:cytoplasm"/>
    <property type="evidence" value="ECO:0007669"/>
    <property type="project" value="UniProtKB-SubCell"/>
</dbReference>
<evidence type="ECO:0000313" key="10">
    <source>
        <dbReference type="EMBL" id="JAD01590.1"/>
    </source>
</evidence>
<dbReference type="GO" id="GO:0005634">
    <property type="term" value="C:nucleus"/>
    <property type="evidence" value="ECO:0007669"/>
    <property type="project" value="UniProtKB-SubCell"/>
</dbReference>
<dbReference type="GO" id="GO:0031047">
    <property type="term" value="P:regulatory ncRNA-mediated gene silencing"/>
    <property type="evidence" value="ECO:0007669"/>
    <property type="project" value="UniProtKB-KW"/>
</dbReference>
<evidence type="ECO:0000256" key="2">
    <source>
        <dbReference type="ARBA" id="ARBA00004496"/>
    </source>
</evidence>
<sequence>MGYSLKAHSIKIYLHRKATMKRVNFDETNELPLNVISSVMNCLTSSNNFLWLTGADDNLSTTIGGTMCCKNTISPEVLSLAPPLMDFEGELIWFENRGNGNEIVSYDNSNCIDAYSKHLLTVAFCQPLTPQEQKTLLEEVAKHTNFIYQIGLTPPKLPQLVENNPLISIEILLRLMKTVEITEYFNVLVQMDITLHSMEVVNRLTTSVNLPTEFIHLYISNCISTCETVKDKYMQSRLVRLVCVFLQSLIRNKIINVKELLIEIEAFCVGFSRIKEAVGLYRLLKNLELGEHGPSANNGSLTYSTNKNENISPK</sequence>
<dbReference type="InterPro" id="IPR019312">
    <property type="entry name" value="CNOT11"/>
</dbReference>
<protein>
    <recommendedName>
        <fullName evidence="4">CCR4-NOT transcription complex subunit 11</fullName>
    </recommendedName>
</protein>
<accession>A0A0A1WSV8</accession>
<evidence type="ECO:0000256" key="8">
    <source>
        <dbReference type="ARBA" id="ARBA00023163"/>
    </source>
</evidence>
<gene>
    <name evidence="10" type="primary">C2orf29</name>
    <name evidence="10" type="ORF">g.36830</name>
</gene>
<dbReference type="AlphaFoldDB" id="A0A0A1WSV8"/>
<name>A0A0A1WSV8_ZEUCU</name>
<evidence type="ECO:0000256" key="3">
    <source>
        <dbReference type="ARBA" id="ARBA00008030"/>
    </source>
</evidence>
<evidence type="ECO:0000256" key="1">
    <source>
        <dbReference type="ARBA" id="ARBA00004123"/>
    </source>
</evidence>
<dbReference type="Pfam" id="PF10155">
    <property type="entry name" value="CNOT11"/>
    <property type="match status" value="1"/>
</dbReference>
<dbReference type="PANTHER" id="PTHR15975:SF0">
    <property type="entry name" value="CCR4-NOT TRANSCRIPTION COMPLEX SUBUNIT 11"/>
    <property type="match status" value="1"/>
</dbReference>
<evidence type="ECO:0000256" key="5">
    <source>
        <dbReference type="ARBA" id="ARBA00022490"/>
    </source>
</evidence>
<keyword evidence="9" id="KW-0539">Nucleus</keyword>
<dbReference type="PANTHER" id="PTHR15975">
    <property type="entry name" value="CCR4-NOT TRANSCRIPTION COMPLEX SUBUNIT 11"/>
    <property type="match status" value="1"/>
</dbReference>
<keyword evidence="8" id="KW-0804">Transcription</keyword>